<organism evidence="1 2">
    <name type="scientific">Agrocybe chaxingu</name>
    <dbReference type="NCBI Taxonomy" id="84603"/>
    <lineage>
        <taxon>Eukaryota</taxon>
        <taxon>Fungi</taxon>
        <taxon>Dikarya</taxon>
        <taxon>Basidiomycota</taxon>
        <taxon>Agaricomycotina</taxon>
        <taxon>Agaricomycetes</taxon>
        <taxon>Agaricomycetidae</taxon>
        <taxon>Agaricales</taxon>
        <taxon>Agaricineae</taxon>
        <taxon>Strophariaceae</taxon>
        <taxon>Agrocybe</taxon>
    </lineage>
</organism>
<keyword evidence="2" id="KW-1185">Reference proteome</keyword>
<name>A0A9W8MS22_9AGAR</name>
<protein>
    <submittedName>
        <fullName evidence="1">Uncharacterized protein</fullName>
    </submittedName>
</protein>
<evidence type="ECO:0000313" key="1">
    <source>
        <dbReference type="EMBL" id="KAJ3501737.1"/>
    </source>
</evidence>
<sequence length="105" mass="11762">MNLTRSQQAFAIGQRSFNSELDNQDVVLAQEKRKLKRKQRLFEARYRALSITAETQSSLSAAYDALASLATIAGIEDRFPKSWRGEEVKRLAQVLDAQSSRASTA</sequence>
<dbReference type="AlphaFoldDB" id="A0A9W8MS22"/>
<dbReference type="Proteomes" id="UP001148786">
    <property type="component" value="Unassembled WGS sequence"/>
</dbReference>
<reference evidence="1" key="1">
    <citation type="submission" date="2022-07" db="EMBL/GenBank/DDBJ databases">
        <title>Genome Sequence of Agrocybe chaxingu.</title>
        <authorList>
            <person name="Buettner E."/>
        </authorList>
    </citation>
    <scope>NUCLEOTIDE SEQUENCE</scope>
    <source>
        <strain evidence="1">MP-N11</strain>
    </source>
</reference>
<comment type="caution">
    <text evidence="1">The sequence shown here is derived from an EMBL/GenBank/DDBJ whole genome shotgun (WGS) entry which is preliminary data.</text>
</comment>
<dbReference type="EMBL" id="JANKHO010001389">
    <property type="protein sequence ID" value="KAJ3501737.1"/>
    <property type="molecule type" value="Genomic_DNA"/>
</dbReference>
<proteinExistence type="predicted"/>
<gene>
    <name evidence="1" type="ORF">NLJ89_g9204</name>
</gene>
<accession>A0A9W8MS22</accession>
<evidence type="ECO:0000313" key="2">
    <source>
        <dbReference type="Proteomes" id="UP001148786"/>
    </source>
</evidence>